<dbReference type="InterPro" id="IPR013320">
    <property type="entry name" value="ConA-like_dom_sf"/>
</dbReference>
<dbReference type="InterPro" id="IPR000757">
    <property type="entry name" value="Beta-glucanase-like"/>
</dbReference>
<evidence type="ECO:0000259" key="4">
    <source>
        <dbReference type="PROSITE" id="PS51762"/>
    </source>
</evidence>
<dbReference type="Gene3D" id="2.60.120.200">
    <property type="match status" value="1"/>
</dbReference>
<keyword evidence="3" id="KW-0812">Transmembrane</keyword>
<keyword evidence="5" id="KW-0378">Hydrolase</keyword>
<dbReference type="OrthoDB" id="9809583at2"/>
<dbReference type="AlphaFoldDB" id="A0A4Q5J7H6"/>
<feature type="domain" description="GH16" evidence="4">
    <location>
        <begin position="251"/>
        <end position="517"/>
    </location>
</feature>
<dbReference type="PANTHER" id="PTHR10963:SF55">
    <property type="entry name" value="GLYCOSIDE HYDROLASE FAMILY 16 PROTEIN"/>
    <property type="match status" value="1"/>
</dbReference>
<keyword evidence="3" id="KW-0472">Membrane</keyword>
<evidence type="ECO:0000256" key="2">
    <source>
        <dbReference type="SAM" id="MobiDB-lite"/>
    </source>
</evidence>
<organism evidence="5 6">
    <name type="scientific">Nocardioides iriomotensis</name>
    <dbReference type="NCBI Taxonomy" id="715784"/>
    <lineage>
        <taxon>Bacteria</taxon>
        <taxon>Bacillati</taxon>
        <taxon>Actinomycetota</taxon>
        <taxon>Actinomycetes</taxon>
        <taxon>Propionibacteriales</taxon>
        <taxon>Nocardioidaceae</taxon>
        <taxon>Nocardioides</taxon>
    </lineage>
</organism>
<keyword evidence="3" id="KW-1133">Transmembrane helix</keyword>
<dbReference type="GO" id="GO:0004553">
    <property type="term" value="F:hydrolase activity, hydrolyzing O-glycosyl compounds"/>
    <property type="evidence" value="ECO:0007669"/>
    <property type="project" value="InterPro"/>
</dbReference>
<evidence type="ECO:0000313" key="5">
    <source>
        <dbReference type="EMBL" id="RYU14524.1"/>
    </source>
</evidence>
<comment type="similarity">
    <text evidence="1">Belongs to the glycosyl hydrolase 16 family.</text>
</comment>
<feature type="transmembrane region" description="Helical" evidence="3">
    <location>
        <begin position="40"/>
        <end position="58"/>
    </location>
</feature>
<feature type="region of interest" description="Disordered" evidence="2">
    <location>
        <begin position="1"/>
        <end position="32"/>
    </location>
</feature>
<dbReference type="GO" id="GO:0005975">
    <property type="term" value="P:carbohydrate metabolic process"/>
    <property type="evidence" value="ECO:0007669"/>
    <property type="project" value="InterPro"/>
</dbReference>
<evidence type="ECO:0000256" key="1">
    <source>
        <dbReference type="ARBA" id="ARBA00006865"/>
    </source>
</evidence>
<name>A0A4Q5J7H6_9ACTN</name>
<dbReference type="EMBL" id="SDPU01000010">
    <property type="protein sequence ID" value="RYU14524.1"/>
    <property type="molecule type" value="Genomic_DNA"/>
</dbReference>
<proteinExistence type="inferred from homology"/>
<dbReference type="CDD" id="cd00413">
    <property type="entry name" value="Glyco_hydrolase_16"/>
    <property type="match status" value="1"/>
</dbReference>
<sequence length="522" mass="56816">MAGLMTETTDRAATPRPSEPGRRKARRQGRPGLSPEWRKGLLIFAFVVLVGTGIFYAGRALTTADPAQLQIRVATPRGGVMPGERFTIEGSATESSDRPVYLERQVRGAWSRMETLQTTSAGAFVFSGLQVDAPARLRVVLPEVSQLGQRHPAVTQVLPRVQVTKQAVPQFSVLPGVVQNGAVPAEAGAASLFAEATFSPIRPGREVYAQRRLPGGDWERVGKDTQGAEGKVRFQVPQDATTPYQYRVLAAGYKGAPEAASPAQASNRWRLDFDDEFTYGVDSATWLTRGDVHAPDSSRTCARADSSMVSASGDGAARLSAQRDPAYAPDSCSWKNPSTGASGTESYYLNSHVGTQGTYSFRYGVAAARVKFQQPQGMHGAFWLQDSGEAGGTIGAEIDTVEFFGKGYAKGGIASFIYPSQGEEVGGTQPDASEALTGPRDNWWDRYHVFSVEWTPEAYVFRIDGVETLRVEENVADKKAFLIMSLLTSDWELKRMPEAGAGQMDVDWVRVWQDTRLNDQNL</sequence>
<dbReference type="InterPro" id="IPR050546">
    <property type="entry name" value="Glycosyl_Hydrlase_16"/>
</dbReference>
<accession>A0A4Q5J7H6</accession>
<dbReference type="PROSITE" id="PS51762">
    <property type="entry name" value="GH16_2"/>
    <property type="match status" value="1"/>
</dbReference>
<protein>
    <submittedName>
        <fullName evidence="5">Glycosyl hydrolase family protein</fullName>
    </submittedName>
</protein>
<reference evidence="5 6" key="1">
    <citation type="submission" date="2019-01" db="EMBL/GenBank/DDBJ databases">
        <title>Nocardioides guangzhouensis sp. nov., an actinobacterium isolated from soil.</title>
        <authorList>
            <person name="Fu Y."/>
            <person name="Cai Y."/>
            <person name="Lin Z."/>
            <person name="Chen P."/>
        </authorList>
    </citation>
    <scope>NUCLEOTIDE SEQUENCE [LARGE SCALE GENOMIC DNA]</scope>
    <source>
        <strain evidence="5 6">NBRC 105384</strain>
    </source>
</reference>
<dbReference type="PANTHER" id="PTHR10963">
    <property type="entry name" value="GLYCOSYL HYDROLASE-RELATED"/>
    <property type="match status" value="1"/>
</dbReference>
<dbReference type="Proteomes" id="UP000291189">
    <property type="component" value="Unassembled WGS sequence"/>
</dbReference>
<keyword evidence="6" id="KW-1185">Reference proteome</keyword>
<evidence type="ECO:0000313" key="6">
    <source>
        <dbReference type="Proteomes" id="UP000291189"/>
    </source>
</evidence>
<gene>
    <name evidence="5" type="ORF">ETU37_03100</name>
</gene>
<evidence type="ECO:0000256" key="3">
    <source>
        <dbReference type="SAM" id="Phobius"/>
    </source>
</evidence>
<comment type="caution">
    <text evidence="5">The sequence shown here is derived from an EMBL/GenBank/DDBJ whole genome shotgun (WGS) entry which is preliminary data.</text>
</comment>
<dbReference type="Pfam" id="PF00722">
    <property type="entry name" value="Glyco_hydro_16"/>
    <property type="match status" value="1"/>
</dbReference>
<dbReference type="SUPFAM" id="SSF49899">
    <property type="entry name" value="Concanavalin A-like lectins/glucanases"/>
    <property type="match status" value="1"/>
</dbReference>